<sequence length="272" mass="30925">MKRRRSVPSGIESSHYICPTSSSPNLNLEINTFPIKTSYVGCYKKTKRHSSPLSINCHKHSSPMLMEKPEILRIQESLNNGIMLNSLMGHLLALQEEDSYNGKDVKLEIIKPFGDIKENIHLDNFISDVFFRCSNSLTLILFFSIKDNGLLDIINNSIQLNNENLNIISISSNLENTTCNNTAIPIINDFKNLITKNFDVLDPLSGGVYPLNCIFLFDSLWKLRLKLNVIISNSNNKKLMNINRTNSTFDDELMGVLLNCLNYLKLEMDGQY</sequence>
<dbReference type="Proteomes" id="UP000094236">
    <property type="component" value="Unassembled WGS sequence"/>
</dbReference>
<gene>
    <name evidence="1" type="ORF">PACTADRAFT_2304</name>
</gene>
<dbReference type="EMBL" id="KV454013">
    <property type="protein sequence ID" value="ODV96002.1"/>
    <property type="molecule type" value="Genomic_DNA"/>
</dbReference>
<dbReference type="AlphaFoldDB" id="A0A1E4TW63"/>
<evidence type="ECO:0000313" key="2">
    <source>
        <dbReference type="Proteomes" id="UP000094236"/>
    </source>
</evidence>
<reference evidence="2" key="1">
    <citation type="submission" date="2016-05" db="EMBL/GenBank/DDBJ databases">
        <title>Comparative genomics of biotechnologically important yeasts.</title>
        <authorList>
            <consortium name="DOE Joint Genome Institute"/>
            <person name="Riley R."/>
            <person name="Haridas S."/>
            <person name="Wolfe K.H."/>
            <person name="Lopes M.R."/>
            <person name="Hittinger C.T."/>
            <person name="Goker M."/>
            <person name="Salamov A."/>
            <person name="Wisecaver J."/>
            <person name="Long T.M."/>
            <person name="Aerts A.L."/>
            <person name="Barry K."/>
            <person name="Choi C."/>
            <person name="Clum A."/>
            <person name="Coughlan A.Y."/>
            <person name="Deshpande S."/>
            <person name="Douglass A.P."/>
            <person name="Hanson S.J."/>
            <person name="Klenk H.-P."/>
            <person name="Labutti K."/>
            <person name="Lapidus A."/>
            <person name="Lindquist E."/>
            <person name="Lipzen A."/>
            <person name="Meier-Kolthoff J.P."/>
            <person name="Ohm R.A."/>
            <person name="Otillar R.P."/>
            <person name="Pangilinan J."/>
            <person name="Peng Y."/>
            <person name="Rokas A."/>
            <person name="Rosa C.A."/>
            <person name="Scheuner C."/>
            <person name="Sibirny A.A."/>
            <person name="Slot J.C."/>
            <person name="Stielow J.B."/>
            <person name="Sun H."/>
            <person name="Kurtzman C.P."/>
            <person name="Blackwell M."/>
            <person name="Grigoriev I.V."/>
            <person name="Jeffries T.W."/>
        </authorList>
    </citation>
    <scope>NUCLEOTIDE SEQUENCE [LARGE SCALE GENOMIC DNA]</scope>
    <source>
        <strain evidence="2">NRRL Y-2460</strain>
    </source>
</reference>
<protein>
    <submittedName>
        <fullName evidence="1">Uncharacterized protein</fullName>
    </submittedName>
</protein>
<keyword evidence="2" id="KW-1185">Reference proteome</keyword>
<proteinExistence type="predicted"/>
<name>A0A1E4TW63_PACTA</name>
<accession>A0A1E4TW63</accession>
<dbReference type="OrthoDB" id="3997115at2759"/>
<evidence type="ECO:0000313" key="1">
    <source>
        <dbReference type="EMBL" id="ODV96002.1"/>
    </source>
</evidence>
<organism evidence="1 2">
    <name type="scientific">Pachysolen tannophilus NRRL Y-2460</name>
    <dbReference type="NCBI Taxonomy" id="669874"/>
    <lineage>
        <taxon>Eukaryota</taxon>
        <taxon>Fungi</taxon>
        <taxon>Dikarya</taxon>
        <taxon>Ascomycota</taxon>
        <taxon>Saccharomycotina</taxon>
        <taxon>Pichiomycetes</taxon>
        <taxon>Pachysolenaceae</taxon>
        <taxon>Pachysolen</taxon>
    </lineage>
</organism>